<dbReference type="EnsemblMetazoa" id="GPAI002218-RA">
    <property type="protein sequence ID" value="GPAI002218-PA"/>
    <property type="gene ID" value="GPAI002218"/>
</dbReference>
<dbReference type="VEuPathDB" id="VectorBase:GPAI002218"/>
<evidence type="ECO:0000313" key="2">
    <source>
        <dbReference type="EnsemblMetazoa" id="GPAI002218-PA"/>
    </source>
</evidence>
<evidence type="ECO:0000256" key="1">
    <source>
        <dbReference type="SAM" id="Phobius"/>
    </source>
</evidence>
<keyword evidence="1" id="KW-0472">Membrane</keyword>
<protein>
    <submittedName>
        <fullName evidence="2">Uncharacterized protein</fullName>
    </submittedName>
</protein>
<evidence type="ECO:0000313" key="3">
    <source>
        <dbReference type="Proteomes" id="UP000092445"/>
    </source>
</evidence>
<reference evidence="2" key="2">
    <citation type="submission" date="2020-05" db="UniProtKB">
        <authorList>
            <consortium name="EnsemblMetazoa"/>
        </authorList>
    </citation>
    <scope>IDENTIFICATION</scope>
    <source>
        <strain evidence="2">IAEA</strain>
    </source>
</reference>
<sequence length="103" mass="11725">MDLLLRVGQSLLSMRLHAVRGDGEQSGARPKSILLGYLAVVRLSCSISFSMGVYILAIFQINLQALNRDERKIKRILNHCIKISWRINSVDMRDCFIFSLCIN</sequence>
<keyword evidence="1" id="KW-0812">Transmembrane</keyword>
<feature type="transmembrane region" description="Helical" evidence="1">
    <location>
        <begin position="34"/>
        <end position="59"/>
    </location>
</feature>
<organism evidence="2 3">
    <name type="scientific">Glossina pallidipes</name>
    <name type="common">Tsetse fly</name>
    <dbReference type="NCBI Taxonomy" id="7398"/>
    <lineage>
        <taxon>Eukaryota</taxon>
        <taxon>Metazoa</taxon>
        <taxon>Ecdysozoa</taxon>
        <taxon>Arthropoda</taxon>
        <taxon>Hexapoda</taxon>
        <taxon>Insecta</taxon>
        <taxon>Pterygota</taxon>
        <taxon>Neoptera</taxon>
        <taxon>Endopterygota</taxon>
        <taxon>Diptera</taxon>
        <taxon>Brachycera</taxon>
        <taxon>Muscomorpha</taxon>
        <taxon>Hippoboscoidea</taxon>
        <taxon>Glossinidae</taxon>
        <taxon>Glossina</taxon>
    </lineage>
</organism>
<reference evidence="3" key="1">
    <citation type="submission" date="2014-03" db="EMBL/GenBank/DDBJ databases">
        <authorList>
            <person name="Aksoy S."/>
            <person name="Warren W."/>
            <person name="Wilson R.K."/>
        </authorList>
    </citation>
    <scope>NUCLEOTIDE SEQUENCE [LARGE SCALE GENOMIC DNA]</scope>
    <source>
        <strain evidence="3">IAEA</strain>
    </source>
</reference>
<dbReference type="Proteomes" id="UP000092445">
    <property type="component" value="Unassembled WGS sequence"/>
</dbReference>
<keyword evidence="3" id="KW-1185">Reference proteome</keyword>
<name>A0A1A9Z307_GLOPL</name>
<proteinExistence type="predicted"/>
<dbReference type="AlphaFoldDB" id="A0A1A9Z307"/>
<keyword evidence="1" id="KW-1133">Transmembrane helix</keyword>
<accession>A0A1A9Z307</accession>